<dbReference type="SUPFAM" id="SSF51182">
    <property type="entry name" value="RmlC-like cupins"/>
    <property type="match status" value="1"/>
</dbReference>
<dbReference type="Gene3D" id="2.60.120.10">
    <property type="entry name" value="Jelly Rolls"/>
    <property type="match status" value="2"/>
</dbReference>
<organism evidence="4">
    <name type="scientific">hydrothermal vent metagenome</name>
    <dbReference type="NCBI Taxonomy" id="652676"/>
    <lineage>
        <taxon>unclassified sequences</taxon>
        <taxon>metagenomes</taxon>
        <taxon>ecological metagenomes</taxon>
    </lineage>
</organism>
<sequence length="239" mass="27381">MSTLNKIELKNLFHAKHGWLESRFHFSFSEYYNTENMQFGVLRVLNDDLVQPQTGFTTHPHQNMEIVSYCIEGELTHADSMGYKETLKRGDIQYMSAGTGITHSEMNDNLDTTLRFLQIWILPKEDGLTPQYGSRRFEKKDRHNKFFHVVSGNTDNDAIKIHQDANIYVSEIDAGKTLEFTNQDNRQIYLVCIEGALSVNDVTLKGRDALEINEGAKLTFKALEDSHLLMIEMAKADKA</sequence>
<dbReference type="EMBL" id="UOGA01000204">
    <property type="protein sequence ID" value="VAX21607.1"/>
    <property type="molecule type" value="Genomic_DNA"/>
</dbReference>
<dbReference type="InterPro" id="IPR014710">
    <property type="entry name" value="RmlC-like_jellyroll"/>
</dbReference>
<dbReference type="Pfam" id="PF17954">
    <property type="entry name" value="Pirin_C_2"/>
    <property type="match status" value="1"/>
</dbReference>
<reference evidence="4" key="1">
    <citation type="submission" date="2018-06" db="EMBL/GenBank/DDBJ databases">
        <authorList>
            <person name="Zhirakovskaya E."/>
        </authorList>
    </citation>
    <scope>NUCLEOTIDE SEQUENCE</scope>
</reference>
<evidence type="ECO:0000259" key="3">
    <source>
        <dbReference type="Pfam" id="PF17954"/>
    </source>
</evidence>
<dbReference type="InterPro" id="IPR011051">
    <property type="entry name" value="RmlC_Cupin_sf"/>
</dbReference>
<dbReference type="InterPro" id="IPR003829">
    <property type="entry name" value="Pirin_N_dom"/>
</dbReference>
<dbReference type="CDD" id="cd02910">
    <property type="entry name" value="cupin_Yhhw_N"/>
    <property type="match status" value="1"/>
</dbReference>
<dbReference type="InterPro" id="IPR012093">
    <property type="entry name" value="Pirin"/>
</dbReference>
<name>A0A3B1CY97_9ZZZZ</name>
<protein>
    <submittedName>
        <fullName evidence="4">Pirin</fullName>
    </submittedName>
</protein>
<evidence type="ECO:0000259" key="2">
    <source>
        <dbReference type="Pfam" id="PF02678"/>
    </source>
</evidence>
<dbReference type="PANTHER" id="PTHR43212">
    <property type="entry name" value="QUERCETIN 2,3-DIOXYGENASE"/>
    <property type="match status" value="1"/>
</dbReference>
<evidence type="ECO:0000256" key="1">
    <source>
        <dbReference type="ARBA" id="ARBA00008416"/>
    </source>
</evidence>
<dbReference type="PANTHER" id="PTHR43212:SF3">
    <property type="entry name" value="QUERCETIN 2,3-DIOXYGENASE"/>
    <property type="match status" value="1"/>
</dbReference>
<accession>A0A3B1CY97</accession>
<dbReference type="InterPro" id="IPR041602">
    <property type="entry name" value="Quercetinase_C"/>
</dbReference>
<dbReference type="AlphaFoldDB" id="A0A3B1CY97"/>
<dbReference type="PIRSF" id="PIRSF006232">
    <property type="entry name" value="Pirin"/>
    <property type="match status" value="1"/>
</dbReference>
<feature type="domain" description="Quercetin 2,3-dioxygenase C-terminal cupin" evidence="3">
    <location>
        <begin position="149"/>
        <end position="233"/>
    </location>
</feature>
<comment type="similarity">
    <text evidence="1">Belongs to the pirin family.</text>
</comment>
<evidence type="ECO:0000313" key="4">
    <source>
        <dbReference type="EMBL" id="VAX21607.1"/>
    </source>
</evidence>
<dbReference type="Pfam" id="PF02678">
    <property type="entry name" value="Pirin"/>
    <property type="match status" value="1"/>
</dbReference>
<proteinExistence type="inferred from homology"/>
<gene>
    <name evidence="4" type="ORF">MNBD_NITROSPINAE04-1601</name>
</gene>
<feature type="domain" description="Pirin N-terminal" evidence="2">
    <location>
        <begin position="15"/>
        <end position="121"/>
    </location>
</feature>